<feature type="region of interest" description="Disordered" evidence="1">
    <location>
        <begin position="1"/>
        <end position="27"/>
    </location>
</feature>
<sequence length="451" mass="49192">MTKDIIADGGASEADSDPSLAGRPPKFETHPLREVVLGEVHARPFRPFTAPRVVLHYAFTTNSEELQRDRAWFAEFCVSHGAPGPAPNARFHALGFGGGTLSWEGHTEFTTYTWDGPAGGENPFAPLPTNHPFGTAFRAPGQMLVAMRLDLVNADAGIEWRHHYDSTSLTAFNIENKTALAATDFRPDGDGFTRFLVLNESMNAVQCGAVVQRLLEIETYRTFALLGLFEANKLLPEISAIEAELVDLTNRMQGSSGLEANKTLLDQLSRLAASLEAGAAASSYRFGASRAYYEIVVARLKALAEEPIAGDLSMSAFLSRRLGPAMRTCQAVEDRQAMLSRKLARASTLLRTRVDVDLEQQNRSLLESMNRRARLQLRLQQTVEGLSVAAVSYYVVGLFSYLAKGAKGLGVHAVSPGVMTGVAVPVVVLVIWWVVRRIRAHHEEKGDGAAD</sequence>
<dbReference type="Proteomes" id="UP001385499">
    <property type="component" value="Unassembled WGS sequence"/>
</dbReference>
<organism evidence="3 4">
    <name type="scientific">Roseibium algae</name>
    <dbReference type="NCBI Taxonomy" id="3123038"/>
    <lineage>
        <taxon>Bacteria</taxon>
        <taxon>Pseudomonadati</taxon>
        <taxon>Pseudomonadota</taxon>
        <taxon>Alphaproteobacteria</taxon>
        <taxon>Hyphomicrobiales</taxon>
        <taxon>Stappiaceae</taxon>
        <taxon>Roseibium</taxon>
    </lineage>
</organism>
<dbReference type="Pfam" id="PF11902">
    <property type="entry name" value="DUF3422"/>
    <property type="match status" value="1"/>
</dbReference>
<evidence type="ECO:0000256" key="2">
    <source>
        <dbReference type="SAM" id="Phobius"/>
    </source>
</evidence>
<evidence type="ECO:0000256" key="1">
    <source>
        <dbReference type="SAM" id="MobiDB-lite"/>
    </source>
</evidence>
<keyword evidence="2" id="KW-0472">Membrane</keyword>
<accession>A0ABU8THI9</accession>
<evidence type="ECO:0000313" key="4">
    <source>
        <dbReference type="Proteomes" id="UP001385499"/>
    </source>
</evidence>
<protein>
    <submittedName>
        <fullName evidence="3">DUF3422 domain-containing protein</fullName>
    </submittedName>
</protein>
<reference evidence="3 4" key="1">
    <citation type="submission" date="2024-02" db="EMBL/GenBank/DDBJ databases">
        <title>Roseibium algae sp. nov., isolated from marine alga (Grateloupia sp.), showing potential in myo-inositol conversion.</title>
        <authorList>
            <person name="Wang Y."/>
        </authorList>
    </citation>
    <scope>NUCLEOTIDE SEQUENCE [LARGE SCALE GENOMIC DNA]</scope>
    <source>
        <strain evidence="3 4">H3510</strain>
    </source>
</reference>
<dbReference type="InterPro" id="IPR021830">
    <property type="entry name" value="DUF3422"/>
</dbReference>
<dbReference type="RefSeq" id="WP_340273201.1">
    <property type="nucleotide sequence ID" value="NZ_JBAKIA010000002.1"/>
</dbReference>
<keyword evidence="4" id="KW-1185">Reference proteome</keyword>
<feature type="transmembrane region" description="Helical" evidence="2">
    <location>
        <begin position="414"/>
        <end position="435"/>
    </location>
</feature>
<evidence type="ECO:0000313" key="3">
    <source>
        <dbReference type="EMBL" id="MEJ8473591.1"/>
    </source>
</evidence>
<proteinExistence type="predicted"/>
<keyword evidence="2" id="KW-1133">Transmembrane helix</keyword>
<gene>
    <name evidence="3" type="ORF">V6575_05785</name>
</gene>
<keyword evidence="2" id="KW-0812">Transmembrane</keyword>
<comment type="caution">
    <text evidence="3">The sequence shown here is derived from an EMBL/GenBank/DDBJ whole genome shotgun (WGS) entry which is preliminary data.</text>
</comment>
<dbReference type="EMBL" id="JBAKIA010000002">
    <property type="protein sequence ID" value="MEJ8473591.1"/>
    <property type="molecule type" value="Genomic_DNA"/>
</dbReference>
<name>A0ABU8THI9_9HYPH</name>
<feature type="transmembrane region" description="Helical" evidence="2">
    <location>
        <begin position="382"/>
        <end position="402"/>
    </location>
</feature>